<proteinExistence type="predicted"/>
<dbReference type="GO" id="GO:0045004">
    <property type="term" value="P:DNA replication proofreading"/>
    <property type="evidence" value="ECO:0007669"/>
    <property type="project" value="TreeGrafter"/>
</dbReference>
<dbReference type="CDD" id="cd06127">
    <property type="entry name" value="DEDDh"/>
    <property type="match status" value="1"/>
</dbReference>
<dbReference type="InterPro" id="IPR006054">
    <property type="entry name" value="DnaQ"/>
</dbReference>
<keyword evidence="6" id="KW-1185">Reference proteome</keyword>
<dbReference type="PANTHER" id="PTHR30231:SF41">
    <property type="entry name" value="DNA POLYMERASE III SUBUNIT EPSILON"/>
    <property type="match status" value="1"/>
</dbReference>
<dbReference type="FunFam" id="3.30.420.10:FF:000045">
    <property type="entry name" value="3'-5' exonuclease DinG"/>
    <property type="match status" value="1"/>
</dbReference>
<dbReference type="Pfam" id="PF00929">
    <property type="entry name" value="RNase_T"/>
    <property type="match status" value="1"/>
</dbReference>
<feature type="domain" description="Exonuclease" evidence="4">
    <location>
        <begin position="55"/>
        <end position="226"/>
    </location>
</feature>
<name>A0A2U3D799_SULT2</name>
<keyword evidence="3" id="KW-0269">Exonuclease</keyword>
<comment type="caution">
    <text evidence="5">The sequence shown here is derived from an EMBL/GenBank/DDBJ whole genome shotgun (WGS) entry which is preliminary data.</text>
</comment>
<dbReference type="InterPro" id="IPR013520">
    <property type="entry name" value="Ribonucl_H"/>
</dbReference>
<dbReference type="SUPFAM" id="SSF53098">
    <property type="entry name" value="Ribonuclease H-like"/>
    <property type="match status" value="1"/>
</dbReference>
<dbReference type="InterPro" id="IPR036397">
    <property type="entry name" value="RNaseH_sf"/>
</dbReference>
<keyword evidence="2" id="KW-0378">Hydrolase</keyword>
<dbReference type="NCBIfam" id="TIGR00573">
    <property type="entry name" value="dnaq"/>
    <property type="match status" value="1"/>
</dbReference>
<dbReference type="SMART" id="SM00479">
    <property type="entry name" value="EXOIII"/>
    <property type="match status" value="1"/>
</dbReference>
<evidence type="ECO:0000256" key="1">
    <source>
        <dbReference type="ARBA" id="ARBA00022722"/>
    </source>
</evidence>
<evidence type="ECO:0000313" key="6">
    <source>
        <dbReference type="Proteomes" id="UP000245380"/>
    </source>
</evidence>
<dbReference type="GO" id="GO:0005829">
    <property type="term" value="C:cytosol"/>
    <property type="evidence" value="ECO:0007669"/>
    <property type="project" value="TreeGrafter"/>
</dbReference>
<dbReference type="GO" id="GO:0003887">
    <property type="term" value="F:DNA-directed DNA polymerase activity"/>
    <property type="evidence" value="ECO:0007669"/>
    <property type="project" value="InterPro"/>
</dbReference>
<keyword evidence="1" id="KW-0540">Nuclease</keyword>
<reference evidence="5 6" key="1">
    <citation type="submission" date="2016-11" db="EMBL/GenBank/DDBJ databases">
        <title>Comparative genomics of Acidibacillus ferroxidans species.</title>
        <authorList>
            <person name="Oliveira G."/>
            <person name="Nunes G."/>
            <person name="Oliveira R."/>
            <person name="Araujo F."/>
            <person name="Salim A."/>
            <person name="Scholte L."/>
            <person name="Morais D."/>
            <person name="Nancucheo I."/>
            <person name="Johnson D.B."/>
            <person name="Grail B."/>
            <person name="Bittencourt J."/>
            <person name="Valadares R."/>
        </authorList>
    </citation>
    <scope>NUCLEOTIDE SEQUENCE [LARGE SCALE GENOMIC DNA]</scope>
    <source>
        <strain evidence="5 6">Y002</strain>
    </source>
</reference>
<organism evidence="5 6">
    <name type="scientific">Sulfoacidibacillus thermotolerans</name>
    <name type="common">Acidibacillus sulfuroxidans</name>
    <dbReference type="NCBI Taxonomy" id="1765684"/>
    <lineage>
        <taxon>Bacteria</taxon>
        <taxon>Bacillati</taxon>
        <taxon>Bacillota</taxon>
        <taxon>Bacilli</taxon>
        <taxon>Bacillales</taxon>
        <taxon>Alicyclobacillaceae</taxon>
        <taxon>Sulfoacidibacillus</taxon>
    </lineage>
</organism>
<evidence type="ECO:0000256" key="2">
    <source>
        <dbReference type="ARBA" id="ARBA00022801"/>
    </source>
</evidence>
<evidence type="ECO:0000259" key="4">
    <source>
        <dbReference type="SMART" id="SM00479"/>
    </source>
</evidence>
<dbReference type="RefSeq" id="WP_181363037.1">
    <property type="nucleotide sequence ID" value="NZ_MPDK01000017.1"/>
</dbReference>
<gene>
    <name evidence="5" type="ORF">BM613_09800</name>
</gene>
<dbReference type="GO" id="GO:0003677">
    <property type="term" value="F:DNA binding"/>
    <property type="evidence" value="ECO:0007669"/>
    <property type="project" value="InterPro"/>
</dbReference>
<dbReference type="Gene3D" id="3.30.420.10">
    <property type="entry name" value="Ribonuclease H-like superfamily/Ribonuclease H"/>
    <property type="match status" value="1"/>
</dbReference>
<dbReference type="AlphaFoldDB" id="A0A2U3D799"/>
<accession>A0A2U3D799</accession>
<dbReference type="PANTHER" id="PTHR30231">
    <property type="entry name" value="DNA POLYMERASE III SUBUNIT EPSILON"/>
    <property type="match status" value="1"/>
</dbReference>
<evidence type="ECO:0000313" key="5">
    <source>
        <dbReference type="EMBL" id="PWI57156.1"/>
    </source>
</evidence>
<dbReference type="InterPro" id="IPR012337">
    <property type="entry name" value="RNaseH-like_sf"/>
</dbReference>
<dbReference type="EMBL" id="MPDK01000017">
    <property type="protein sequence ID" value="PWI57156.1"/>
    <property type="molecule type" value="Genomic_DNA"/>
</dbReference>
<sequence length="248" mass="27998">MGFERIRVWRHLFGGGNSYSRVDQLETWQGQAELRNMIHAMHEHGLFEQKLMDLSYVAIDTESTGFSPRDDVLLAVAGVVYSEGTESQNAENFSSFIKLPPGVSIPPVVQELTGITPERLAGAPTLEDVLQQLVVFLDDRVLIAHHAGHDMAFLNAGLRKTWGVELTSPVIDTGEVALYLHHFKKYPALDVLLQLYDITSSDRHTALGDALMTARIWQKQLRLLVEAKIDTLGAFWETFMRERQKRLN</sequence>
<dbReference type="GO" id="GO:0008408">
    <property type="term" value="F:3'-5' exonuclease activity"/>
    <property type="evidence" value="ECO:0007669"/>
    <property type="project" value="TreeGrafter"/>
</dbReference>
<evidence type="ECO:0000256" key="3">
    <source>
        <dbReference type="ARBA" id="ARBA00022839"/>
    </source>
</evidence>
<dbReference type="Proteomes" id="UP000245380">
    <property type="component" value="Unassembled WGS sequence"/>
</dbReference>
<protein>
    <recommendedName>
        <fullName evidence="4">Exonuclease domain-containing protein</fullName>
    </recommendedName>
</protein>